<dbReference type="SUPFAM" id="SSF55961">
    <property type="entry name" value="Bet v1-like"/>
    <property type="match status" value="1"/>
</dbReference>
<sequence length="146" mass="16396">MSDRTQGQILINAPWERILDVVGDVTAYPQWATGTTAAEVTEEGDRPLRPKRAKFTLETVLKDVFELEYDWSDDGVRWKLLSSQLQKSQSGSYTLSDADGGAVKVVYELELVTAVPMLGMLRRKAEHRIVDTALKSLKRRVEGLSE</sequence>
<dbReference type="InterPro" id="IPR005031">
    <property type="entry name" value="COQ10_START"/>
</dbReference>
<dbReference type="EMBL" id="JRNE01000007">
    <property type="protein sequence ID" value="KGF19089.1"/>
    <property type="molecule type" value="Genomic_DNA"/>
</dbReference>
<gene>
    <name evidence="2" type="ORF">HMPREF1650_00635</name>
</gene>
<reference evidence="2 3" key="1">
    <citation type="submission" date="2014-07" db="EMBL/GenBank/DDBJ databases">
        <authorList>
            <person name="McCorrison J."/>
            <person name="Sanka R."/>
            <person name="Torralba M."/>
            <person name="Gillis M."/>
            <person name="Haft D.H."/>
            <person name="Methe B."/>
            <person name="Sutton G."/>
            <person name="Nelson K.E."/>
        </authorList>
    </citation>
    <scope>NUCLEOTIDE SEQUENCE [LARGE SCALE GENOMIC DNA]</scope>
    <source>
        <strain evidence="2 3">DNF00450</strain>
    </source>
</reference>
<accession>A0A096ADR6</accession>
<name>A0A096ADR6_9CORY</name>
<dbReference type="eggNOG" id="COG3427">
    <property type="taxonomic scope" value="Bacteria"/>
</dbReference>
<comment type="caution">
    <text evidence="2">The sequence shown here is derived from an EMBL/GenBank/DDBJ whole genome shotgun (WGS) entry which is preliminary data.</text>
</comment>
<evidence type="ECO:0000259" key="1">
    <source>
        <dbReference type="Pfam" id="PF03364"/>
    </source>
</evidence>
<dbReference type="PANTHER" id="PTHR39683:SF4">
    <property type="entry name" value="COENZYME Q-BINDING PROTEIN COQ10 START DOMAIN-CONTAINING PROTEIN"/>
    <property type="match status" value="1"/>
</dbReference>
<dbReference type="Pfam" id="PF03364">
    <property type="entry name" value="Polyketide_cyc"/>
    <property type="match status" value="1"/>
</dbReference>
<feature type="domain" description="Coenzyme Q-binding protein COQ10 START" evidence="1">
    <location>
        <begin position="11"/>
        <end position="137"/>
    </location>
</feature>
<dbReference type="InterPro" id="IPR023393">
    <property type="entry name" value="START-like_dom_sf"/>
</dbReference>
<dbReference type="Gene3D" id="3.30.530.20">
    <property type="match status" value="1"/>
</dbReference>
<evidence type="ECO:0000313" key="2">
    <source>
        <dbReference type="EMBL" id="KGF19089.1"/>
    </source>
</evidence>
<organism evidence="2 3">
    <name type="scientific">Corynebacterium freneyi DNF00450</name>
    <dbReference type="NCBI Taxonomy" id="1287475"/>
    <lineage>
        <taxon>Bacteria</taxon>
        <taxon>Bacillati</taxon>
        <taxon>Actinomycetota</taxon>
        <taxon>Actinomycetes</taxon>
        <taxon>Mycobacteriales</taxon>
        <taxon>Corynebacteriaceae</taxon>
        <taxon>Corynebacterium</taxon>
    </lineage>
</organism>
<dbReference type="AlphaFoldDB" id="A0A096ADR6"/>
<dbReference type="RefSeq" id="WP_035119671.1">
    <property type="nucleotide sequence ID" value="NZ_JRNE01000007.1"/>
</dbReference>
<dbReference type="Proteomes" id="UP000029548">
    <property type="component" value="Unassembled WGS sequence"/>
</dbReference>
<protein>
    <recommendedName>
        <fullName evidence="1">Coenzyme Q-binding protein COQ10 START domain-containing protein</fullName>
    </recommendedName>
</protein>
<dbReference type="PANTHER" id="PTHR39683">
    <property type="entry name" value="CONSERVED PROTEIN TB16.3"/>
    <property type="match status" value="1"/>
</dbReference>
<proteinExistence type="predicted"/>
<evidence type="ECO:0000313" key="3">
    <source>
        <dbReference type="Proteomes" id="UP000029548"/>
    </source>
</evidence>